<name>A0A1E4SIL3_9ASCO</name>
<keyword evidence="2" id="KW-1185">Reference proteome</keyword>
<protein>
    <submittedName>
        <fullName evidence="1">Uncharacterized protein</fullName>
    </submittedName>
</protein>
<accession>A0A1E4SIL3</accession>
<reference evidence="2" key="1">
    <citation type="submission" date="2016-05" db="EMBL/GenBank/DDBJ databases">
        <title>Comparative genomics of biotechnologically important yeasts.</title>
        <authorList>
            <consortium name="DOE Joint Genome Institute"/>
            <person name="Riley R."/>
            <person name="Haridas S."/>
            <person name="Wolfe K.H."/>
            <person name="Lopes M.R."/>
            <person name="Hittinger C.T."/>
            <person name="Goker M."/>
            <person name="Salamov A."/>
            <person name="Wisecaver J."/>
            <person name="Long T.M."/>
            <person name="Aerts A.L."/>
            <person name="Barry K."/>
            <person name="Choi C."/>
            <person name="Clum A."/>
            <person name="Coughlan A.Y."/>
            <person name="Deshpande S."/>
            <person name="Douglass A.P."/>
            <person name="Hanson S.J."/>
            <person name="Klenk H.-P."/>
            <person name="Labutti K."/>
            <person name="Lapidus A."/>
            <person name="Lindquist E."/>
            <person name="Lipzen A."/>
            <person name="Meier-Kolthoff J.P."/>
            <person name="Ohm R.A."/>
            <person name="Otillar R.P."/>
            <person name="Pangilinan J."/>
            <person name="Peng Y."/>
            <person name="Rokas A."/>
            <person name="Rosa C.A."/>
            <person name="Scheuner C."/>
            <person name="Sibirny A.A."/>
            <person name="Slot J.C."/>
            <person name="Stielow J.B."/>
            <person name="Sun H."/>
            <person name="Kurtzman C.P."/>
            <person name="Blackwell M."/>
            <person name="Grigoriev I.V."/>
            <person name="Jeffries T.W."/>
        </authorList>
    </citation>
    <scope>NUCLEOTIDE SEQUENCE [LARGE SCALE GENOMIC DNA]</scope>
    <source>
        <strain evidence="2">NRRL Y-17324</strain>
    </source>
</reference>
<evidence type="ECO:0000313" key="2">
    <source>
        <dbReference type="Proteomes" id="UP000094285"/>
    </source>
</evidence>
<dbReference type="AlphaFoldDB" id="A0A1E4SIL3"/>
<dbReference type="GeneID" id="30981521"/>
<gene>
    <name evidence="1" type="ORF">CANTADRAFT_253263</name>
</gene>
<proteinExistence type="predicted"/>
<dbReference type="Proteomes" id="UP000094285">
    <property type="component" value="Unassembled WGS sequence"/>
</dbReference>
<organism evidence="1 2">
    <name type="scientific">Suhomyces tanzawaensis NRRL Y-17324</name>
    <dbReference type="NCBI Taxonomy" id="984487"/>
    <lineage>
        <taxon>Eukaryota</taxon>
        <taxon>Fungi</taxon>
        <taxon>Dikarya</taxon>
        <taxon>Ascomycota</taxon>
        <taxon>Saccharomycotina</taxon>
        <taxon>Pichiomycetes</taxon>
        <taxon>Debaryomycetaceae</taxon>
        <taxon>Suhomyces</taxon>
    </lineage>
</organism>
<sequence length="146" mass="16340">MGRGTTLVPNGTMNHLPGHRELARVWQQGCFGLPLDWTWCYTSIACYKSSHTRSPFSPPVYPFTTTHLDPSQPCPRDGALHSHEAHGACLVRLRKIDPHGLPSYMQVGHPIQTPPQCMPVSTKNCVAQARLPDRGWPREMPQLAKH</sequence>
<evidence type="ECO:0000313" key="1">
    <source>
        <dbReference type="EMBL" id="ODV79338.1"/>
    </source>
</evidence>
<dbReference type="EMBL" id="KV453912">
    <property type="protein sequence ID" value="ODV79338.1"/>
    <property type="molecule type" value="Genomic_DNA"/>
</dbReference>
<dbReference type="RefSeq" id="XP_020064460.1">
    <property type="nucleotide sequence ID" value="XM_020207384.1"/>
</dbReference>